<comment type="caution">
    <text evidence="1">The sequence shown here is derived from an EMBL/GenBank/DDBJ whole genome shotgun (WGS) entry which is preliminary data.</text>
</comment>
<evidence type="ECO:0000313" key="2">
    <source>
        <dbReference type="Proteomes" id="UP000824540"/>
    </source>
</evidence>
<sequence>MTCAVLTFTCQYRAPAAKRGDGHLHNHFAGQVLWKFPEGRCQSRSTAEYVWSVNQELCQEKTWEDVCKVPQPTGEHVLYALTDWCLDPQLCEHGSLQRQGEKLTQHM</sequence>
<keyword evidence="2" id="KW-1185">Reference proteome</keyword>
<dbReference type="EMBL" id="JAFBMS010000001">
    <property type="protein sequence ID" value="KAG9355252.1"/>
    <property type="molecule type" value="Genomic_DNA"/>
</dbReference>
<reference evidence="1" key="1">
    <citation type="thesis" date="2021" institute="BYU ScholarsArchive" country="Provo, UT, USA">
        <title>Applications of and Algorithms for Genome Assembly and Genomic Analyses with an Emphasis on Marine Teleosts.</title>
        <authorList>
            <person name="Pickett B.D."/>
        </authorList>
    </citation>
    <scope>NUCLEOTIDE SEQUENCE</scope>
    <source>
        <strain evidence="1">HI-2016</strain>
    </source>
</reference>
<dbReference type="AlphaFoldDB" id="A0A8T2PUT9"/>
<gene>
    <name evidence="1" type="ORF">JZ751_000090</name>
</gene>
<accession>A0A8T2PUT9</accession>
<dbReference type="Proteomes" id="UP000824540">
    <property type="component" value="Unassembled WGS sequence"/>
</dbReference>
<protein>
    <submittedName>
        <fullName evidence="1">Uncharacterized protein</fullName>
    </submittedName>
</protein>
<evidence type="ECO:0000313" key="1">
    <source>
        <dbReference type="EMBL" id="KAG9355252.1"/>
    </source>
</evidence>
<proteinExistence type="predicted"/>
<name>A0A8T2PUT9_9TELE</name>
<organism evidence="1 2">
    <name type="scientific">Albula glossodonta</name>
    <name type="common">roundjaw bonefish</name>
    <dbReference type="NCBI Taxonomy" id="121402"/>
    <lineage>
        <taxon>Eukaryota</taxon>
        <taxon>Metazoa</taxon>
        <taxon>Chordata</taxon>
        <taxon>Craniata</taxon>
        <taxon>Vertebrata</taxon>
        <taxon>Euteleostomi</taxon>
        <taxon>Actinopterygii</taxon>
        <taxon>Neopterygii</taxon>
        <taxon>Teleostei</taxon>
        <taxon>Albuliformes</taxon>
        <taxon>Albulidae</taxon>
        <taxon>Albula</taxon>
    </lineage>
</organism>